<dbReference type="KEGG" id="dcr:108226908"/>
<dbReference type="Proteomes" id="UP000077755">
    <property type="component" value="Chromosome 6"/>
</dbReference>
<sequence length="207" mass="21478">MEGGGKGAVASVMEAAANVAASAKSGLDKTKAVVEEKVERMSSKDEVEKDMATLRKDEKLDLAEHRKHKAYAQNAAAASAPPGAVSPNFTDGSGFDTISSHTKPAAILSSNADLGGPVAATSHVVEGSLSPVNPNRSELPASYHPGSVDHIPNQTEFPAQVVQPSPAIVSNLTNTAMPSQVHPINPTLTEMAQPENNTRPGTYMSAD</sequence>
<accession>A0AAF0XIW7</accession>
<dbReference type="AlphaFoldDB" id="A0AAF0XIW7"/>
<dbReference type="PANTHER" id="PTHR33493">
    <property type="entry name" value="LATE EMBRYOGENESIS ABUNDANT PROTEIN 6-RELATED"/>
    <property type="match status" value="1"/>
</dbReference>
<dbReference type="EMBL" id="CP093348">
    <property type="protein sequence ID" value="WOH07231.1"/>
    <property type="molecule type" value="Genomic_DNA"/>
</dbReference>
<reference evidence="3" key="1">
    <citation type="journal article" date="2016" name="Nat. Genet.">
        <title>A high-quality carrot genome assembly provides new insights into carotenoid accumulation and asterid genome evolution.</title>
        <authorList>
            <person name="Iorizzo M."/>
            <person name="Ellison S."/>
            <person name="Senalik D."/>
            <person name="Zeng P."/>
            <person name="Satapoomin P."/>
            <person name="Huang J."/>
            <person name="Bowman M."/>
            <person name="Iovene M."/>
            <person name="Sanseverino W."/>
            <person name="Cavagnaro P."/>
            <person name="Yildiz M."/>
            <person name="Macko-Podgorni A."/>
            <person name="Moranska E."/>
            <person name="Grzebelus E."/>
            <person name="Grzebelus D."/>
            <person name="Ashrafi H."/>
            <person name="Zheng Z."/>
            <person name="Cheng S."/>
            <person name="Spooner D."/>
            <person name="Van Deynze A."/>
            <person name="Simon P."/>
        </authorList>
    </citation>
    <scope>NUCLEOTIDE SEQUENCE</scope>
    <source>
        <tissue evidence="3">Leaf</tissue>
    </source>
</reference>
<evidence type="ECO:0000256" key="2">
    <source>
        <dbReference type="SAM" id="MobiDB-lite"/>
    </source>
</evidence>
<gene>
    <name evidence="3" type="ORF">DCAR_0626660</name>
</gene>
<evidence type="ECO:0000313" key="4">
    <source>
        <dbReference type="Proteomes" id="UP000077755"/>
    </source>
</evidence>
<evidence type="ECO:0000313" key="3">
    <source>
        <dbReference type="EMBL" id="WOH07231.1"/>
    </source>
</evidence>
<dbReference type="PANTHER" id="PTHR33493:SF2">
    <property type="entry name" value="LATE EMBRYOGENESIS ABUNDANT PROTEIN 46"/>
    <property type="match status" value="1"/>
</dbReference>
<evidence type="ECO:0000256" key="1">
    <source>
        <dbReference type="ARBA" id="ARBA00010975"/>
    </source>
</evidence>
<protein>
    <submittedName>
        <fullName evidence="3">Uncharacterized protein</fullName>
    </submittedName>
</protein>
<dbReference type="GO" id="GO:0009793">
    <property type="term" value="P:embryo development ending in seed dormancy"/>
    <property type="evidence" value="ECO:0007669"/>
    <property type="project" value="InterPro"/>
</dbReference>
<comment type="similarity">
    <text evidence="1">Belongs to the LEA type 1 family.</text>
</comment>
<name>A0AAF0XIW7_DAUCS</name>
<proteinExistence type="inferred from homology"/>
<dbReference type="Pfam" id="PF03760">
    <property type="entry name" value="LEA_1"/>
    <property type="match status" value="1"/>
</dbReference>
<dbReference type="InterPro" id="IPR005513">
    <property type="entry name" value="LEA_1"/>
</dbReference>
<feature type="compositionally biased region" description="Polar residues" evidence="2">
    <location>
        <begin position="186"/>
        <end position="200"/>
    </location>
</feature>
<feature type="region of interest" description="Disordered" evidence="2">
    <location>
        <begin position="177"/>
        <end position="207"/>
    </location>
</feature>
<keyword evidence="4" id="KW-1185">Reference proteome</keyword>
<organism evidence="3 4">
    <name type="scientific">Daucus carota subsp. sativus</name>
    <name type="common">Carrot</name>
    <dbReference type="NCBI Taxonomy" id="79200"/>
    <lineage>
        <taxon>Eukaryota</taxon>
        <taxon>Viridiplantae</taxon>
        <taxon>Streptophyta</taxon>
        <taxon>Embryophyta</taxon>
        <taxon>Tracheophyta</taxon>
        <taxon>Spermatophyta</taxon>
        <taxon>Magnoliopsida</taxon>
        <taxon>eudicotyledons</taxon>
        <taxon>Gunneridae</taxon>
        <taxon>Pentapetalae</taxon>
        <taxon>asterids</taxon>
        <taxon>campanulids</taxon>
        <taxon>Apiales</taxon>
        <taxon>Apiaceae</taxon>
        <taxon>Apioideae</taxon>
        <taxon>Scandiceae</taxon>
        <taxon>Daucinae</taxon>
        <taxon>Daucus</taxon>
        <taxon>Daucus sect. Daucus</taxon>
    </lineage>
</organism>
<reference evidence="3" key="2">
    <citation type="submission" date="2022-03" db="EMBL/GenBank/DDBJ databases">
        <title>Draft title - Genomic analysis of global carrot germplasm unveils the trajectory of domestication and the origin of high carotenoid orange carrot.</title>
        <authorList>
            <person name="Iorizzo M."/>
            <person name="Ellison S."/>
            <person name="Senalik D."/>
            <person name="Macko-Podgorni A."/>
            <person name="Grzebelus D."/>
            <person name="Bostan H."/>
            <person name="Rolling W."/>
            <person name="Curaba J."/>
            <person name="Simon P."/>
        </authorList>
    </citation>
    <scope>NUCLEOTIDE SEQUENCE</scope>
    <source>
        <tissue evidence="3">Leaf</tissue>
    </source>
</reference>